<protein>
    <submittedName>
        <fullName evidence="1 2">Uncharacterized protein</fullName>
    </submittedName>
</protein>
<dbReference type="Proteomes" id="UP000002051">
    <property type="component" value="Chromosome 3"/>
</dbReference>
<name>A0A072UWW2_MEDTR</name>
<sequence length="71" mass="7947">MAGPISECQTHVGSENADFMKLGLGCNDSYMKLNQVLGIKKFVIVEREILEYIGISVRHKEVRYGILSTLC</sequence>
<evidence type="ECO:0000313" key="1">
    <source>
        <dbReference type="EMBL" id="KEH34112.1"/>
    </source>
</evidence>
<organism evidence="1 3">
    <name type="scientific">Medicago truncatula</name>
    <name type="common">Barrel medic</name>
    <name type="synonym">Medicago tribuloides</name>
    <dbReference type="NCBI Taxonomy" id="3880"/>
    <lineage>
        <taxon>Eukaryota</taxon>
        <taxon>Viridiplantae</taxon>
        <taxon>Streptophyta</taxon>
        <taxon>Embryophyta</taxon>
        <taxon>Tracheophyta</taxon>
        <taxon>Spermatophyta</taxon>
        <taxon>Magnoliopsida</taxon>
        <taxon>eudicotyledons</taxon>
        <taxon>Gunneridae</taxon>
        <taxon>Pentapetalae</taxon>
        <taxon>rosids</taxon>
        <taxon>fabids</taxon>
        <taxon>Fabales</taxon>
        <taxon>Fabaceae</taxon>
        <taxon>Papilionoideae</taxon>
        <taxon>50 kb inversion clade</taxon>
        <taxon>NPAAA clade</taxon>
        <taxon>Hologalegina</taxon>
        <taxon>IRL clade</taxon>
        <taxon>Trifolieae</taxon>
        <taxon>Medicago</taxon>
    </lineage>
</organism>
<dbReference type="HOGENOM" id="CLU_2743786_0_0_1"/>
<dbReference type="EnsemblPlants" id="KEH34112">
    <property type="protein sequence ID" value="KEH34112"/>
    <property type="gene ID" value="MTR_3g061175"/>
</dbReference>
<gene>
    <name evidence="1" type="ordered locus">MTR_3g061175</name>
</gene>
<proteinExistence type="predicted"/>
<keyword evidence="3" id="KW-1185">Reference proteome</keyword>
<reference evidence="2" key="3">
    <citation type="submission" date="2015-04" db="UniProtKB">
        <authorList>
            <consortium name="EnsemblPlants"/>
        </authorList>
    </citation>
    <scope>IDENTIFICATION</scope>
    <source>
        <strain evidence="2">cv. Jemalong A17</strain>
    </source>
</reference>
<reference evidence="1 3" key="1">
    <citation type="journal article" date="2011" name="Nature">
        <title>The Medicago genome provides insight into the evolution of rhizobial symbioses.</title>
        <authorList>
            <person name="Young N.D."/>
            <person name="Debelle F."/>
            <person name="Oldroyd G.E."/>
            <person name="Geurts R."/>
            <person name="Cannon S.B."/>
            <person name="Udvardi M.K."/>
            <person name="Benedito V.A."/>
            <person name="Mayer K.F."/>
            <person name="Gouzy J."/>
            <person name="Schoof H."/>
            <person name="Van de Peer Y."/>
            <person name="Proost S."/>
            <person name="Cook D.R."/>
            <person name="Meyers B.C."/>
            <person name="Spannagl M."/>
            <person name="Cheung F."/>
            <person name="De Mita S."/>
            <person name="Krishnakumar V."/>
            <person name="Gundlach H."/>
            <person name="Zhou S."/>
            <person name="Mudge J."/>
            <person name="Bharti A.K."/>
            <person name="Murray J.D."/>
            <person name="Naoumkina M.A."/>
            <person name="Rosen B."/>
            <person name="Silverstein K.A."/>
            <person name="Tang H."/>
            <person name="Rombauts S."/>
            <person name="Zhao P.X."/>
            <person name="Zhou P."/>
            <person name="Barbe V."/>
            <person name="Bardou P."/>
            <person name="Bechner M."/>
            <person name="Bellec A."/>
            <person name="Berger A."/>
            <person name="Berges H."/>
            <person name="Bidwell S."/>
            <person name="Bisseling T."/>
            <person name="Choisne N."/>
            <person name="Couloux A."/>
            <person name="Denny R."/>
            <person name="Deshpande S."/>
            <person name="Dai X."/>
            <person name="Doyle J.J."/>
            <person name="Dudez A.M."/>
            <person name="Farmer A.D."/>
            <person name="Fouteau S."/>
            <person name="Franken C."/>
            <person name="Gibelin C."/>
            <person name="Gish J."/>
            <person name="Goldstein S."/>
            <person name="Gonzalez A.J."/>
            <person name="Green P.J."/>
            <person name="Hallab A."/>
            <person name="Hartog M."/>
            <person name="Hua A."/>
            <person name="Humphray S.J."/>
            <person name="Jeong D.H."/>
            <person name="Jing Y."/>
            <person name="Jocker A."/>
            <person name="Kenton S.M."/>
            <person name="Kim D.J."/>
            <person name="Klee K."/>
            <person name="Lai H."/>
            <person name="Lang C."/>
            <person name="Lin S."/>
            <person name="Macmil S.L."/>
            <person name="Magdelenat G."/>
            <person name="Matthews L."/>
            <person name="McCorrison J."/>
            <person name="Monaghan E.L."/>
            <person name="Mun J.H."/>
            <person name="Najar F.Z."/>
            <person name="Nicholson C."/>
            <person name="Noirot C."/>
            <person name="O'Bleness M."/>
            <person name="Paule C.R."/>
            <person name="Poulain J."/>
            <person name="Prion F."/>
            <person name="Qin B."/>
            <person name="Qu C."/>
            <person name="Retzel E.F."/>
            <person name="Riddle C."/>
            <person name="Sallet E."/>
            <person name="Samain S."/>
            <person name="Samson N."/>
            <person name="Sanders I."/>
            <person name="Saurat O."/>
            <person name="Scarpelli C."/>
            <person name="Schiex T."/>
            <person name="Segurens B."/>
            <person name="Severin A.J."/>
            <person name="Sherrier D.J."/>
            <person name="Shi R."/>
            <person name="Sims S."/>
            <person name="Singer S.R."/>
            <person name="Sinharoy S."/>
            <person name="Sterck L."/>
            <person name="Viollet A."/>
            <person name="Wang B.B."/>
            <person name="Wang K."/>
            <person name="Wang M."/>
            <person name="Wang X."/>
            <person name="Warfsmann J."/>
            <person name="Weissenbach J."/>
            <person name="White D.D."/>
            <person name="White J.D."/>
            <person name="Wiley G.B."/>
            <person name="Wincker P."/>
            <person name="Xing Y."/>
            <person name="Yang L."/>
            <person name="Yao Z."/>
            <person name="Ying F."/>
            <person name="Zhai J."/>
            <person name="Zhou L."/>
            <person name="Zuber A."/>
            <person name="Denarie J."/>
            <person name="Dixon R.A."/>
            <person name="May G.D."/>
            <person name="Schwartz D.C."/>
            <person name="Rogers J."/>
            <person name="Quetier F."/>
            <person name="Town C.D."/>
            <person name="Roe B.A."/>
        </authorList>
    </citation>
    <scope>NUCLEOTIDE SEQUENCE [LARGE SCALE GENOMIC DNA]</scope>
    <source>
        <strain evidence="1">A17</strain>
        <strain evidence="2 3">cv. Jemalong A17</strain>
    </source>
</reference>
<accession>A0A072UWW2</accession>
<evidence type="ECO:0000313" key="3">
    <source>
        <dbReference type="Proteomes" id="UP000002051"/>
    </source>
</evidence>
<dbReference type="EMBL" id="CM001219">
    <property type="protein sequence ID" value="KEH34112.1"/>
    <property type="molecule type" value="Genomic_DNA"/>
</dbReference>
<dbReference type="AlphaFoldDB" id="A0A072UWW2"/>
<evidence type="ECO:0000313" key="2">
    <source>
        <dbReference type="EnsemblPlants" id="KEH34112"/>
    </source>
</evidence>
<reference evidence="1 3" key="2">
    <citation type="journal article" date="2014" name="BMC Genomics">
        <title>An improved genome release (version Mt4.0) for the model legume Medicago truncatula.</title>
        <authorList>
            <person name="Tang H."/>
            <person name="Krishnakumar V."/>
            <person name="Bidwell S."/>
            <person name="Rosen B."/>
            <person name="Chan A."/>
            <person name="Zhou S."/>
            <person name="Gentzbittel L."/>
            <person name="Childs K.L."/>
            <person name="Yandell M."/>
            <person name="Gundlach H."/>
            <person name="Mayer K.F."/>
            <person name="Schwartz D.C."/>
            <person name="Town C.D."/>
        </authorList>
    </citation>
    <scope>GENOME REANNOTATION</scope>
    <source>
        <strain evidence="1">A17</strain>
        <strain evidence="2 3">cv. Jemalong A17</strain>
    </source>
</reference>